<dbReference type="EMBL" id="JACJVO010000017">
    <property type="protein sequence ID" value="MBB6732060.1"/>
    <property type="molecule type" value="Genomic_DNA"/>
</dbReference>
<dbReference type="PANTHER" id="PTHR38433">
    <property type="match status" value="1"/>
</dbReference>
<organism evidence="1 2">
    <name type="scientific">Cohnella zeiphila</name>
    <dbReference type="NCBI Taxonomy" id="2761120"/>
    <lineage>
        <taxon>Bacteria</taxon>
        <taxon>Bacillati</taxon>
        <taxon>Bacillota</taxon>
        <taxon>Bacilli</taxon>
        <taxon>Bacillales</taxon>
        <taxon>Paenibacillaceae</taxon>
        <taxon>Cohnella</taxon>
    </lineage>
</organism>
<dbReference type="Proteomes" id="UP000564644">
    <property type="component" value="Unassembled WGS sequence"/>
</dbReference>
<dbReference type="AlphaFoldDB" id="A0A7X0SNN8"/>
<keyword evidence="2" id="KW-1185">Reference proteome</keyword>
<gene>
    <name evidence="1" type="ORF">H7C18_14155</name>
</gene>
<reference evidence="1 2" key="1">
    <citation type="submission" date="2020-08" db="EMBL/GenBank/DDBJ databases">
        <title>Cohnella phylogeny.</title>
        <authorList>
            <person name="Dunlap C."/>
        </authorList>
    </citation>
    <scope>NUCLEOTIDE SEQUENCE [LARGE SCALE GENOMIC DNA]</scope>
    <source>
        <strain evidence="1 2">CBP 2801</strain>
    </source>
</reference>
<comment type="caution">
    <text evidence="1">The sequence shown here is derived from an EMBL/GenBank/DDBJ whole genome shotgun (WGS) entry which is preliminary data.</text>
</comment>
<evidence type="ECO:0000313" key="1">
    <source>
        <dbReference type="EMBL" id="MBB6732060.1"/>
    </source>
</evidence>
<accession>A0A7X0SNN8</accession>
<dbReference type="InterPro" id="IPR012440">
    <property type="entry name" value="DUF1641"/>
</dbReference>
<dbReference type="PANTHER" id="PTHR38433:SF1">
    <property type="entry name" value="DUF1641 DOMAIN-CONTAINING PROTEIN"/>
    <property type="match status" value="1"/>
</dbReference>
<protein>
    <submittedName>
        <fullName evidence="1">DUF1641 domain-containing protein</fullName>
    </submittedName>
</protein>
<sequence>MAEPIATIRKNVLSEEDKRKAALDQLAADLAEREAALKQTLELVQELHDSGILEAAQAMLKAKADIAKIVVGQTARKPVTHMINNLMGAAGAFSEMDPELTKKLAGSLSAGLEEAKEHLQSPKKTRILDLMKAMNDPDINRAIGFGIRFLKGVGKGLKEQ</sequence>
<name>A0A7X0SNN8_9BACL</name>
<dbReference type="Pfam" id="PF07849">
    <property type="entry name" value="DUF1641"/>
    <property type="match status" value="1"/>
</dbReference>
<dbReference type="RefSeq" id="WP_185129734.1">
    <property type="nucleotide sequence ID" value="NZ_JACJVO010000017.1"/>
</dbReference>
<evidence type="ECO:0000313" key="2">
    <source>
        <dbReference type="Proteomes" id="UP000564644"/>
    </source>
</evidence>
<proteinExistence type="predicted"/>